<organism evidence="2 3">
    <name type="scientific">Rosistilla oblonga</name>
    <dbReference type="NCBI Taxonomy" id="2527990"/>
    <lineage>
        <taxon>Bacteria</taxon>
        <taxon>Pseudomonadati</taxon>
        <taxon>Planctomycetota</taxon>
        <taxon>Planctomycetia</taxon>
        <taxon>Pirellulales</taxon>
        <taxon>Pirellulaceae</taxon>
        <taxon>Rosistilla</taxon>
    </lineage>
</organism>
<evidence type="ECO:0000313" key="3">
    <source>
        <dbReference type="Proteomes" id="UP000316770"/>
    </source>
</evidence>
<feature type="transmembrane region" description="Helical" evidence="1">
    <location>
        <begin position="222"/>
        <end position="240"/>
    </location>
</feature>
<feature type="transmembrane region" description="Helical" evidence="1">
    <location>
        <begin position="123"/>
        <end position="142"/>
    </location>
</feature>
<protein>
    <submittedName>
        <fullName evidence="2">Uncharacterized protein</fullName>
    </submittedName>
</protein>
<dbReference type="RefSeq" id="WP_145284620.1">
    <property type="nucleotide sequence ID" value="NZ_CP036318.1"/>
</dbReference>
<evidence type="ECO:0000256" key="1">
    <source>
        <dbReference type="SAM" id="Phobius"/>
    </source>
</evidence>
<sequence length="418" mass="46098">MSHRIDWVRRAVCVSLMVLVAATWRLWFSPEPFPQIPLLRIAIDLPPAIDPIAAAVMLIAGLAALTLRSVRLQTIALSTAAISLAFLFIGDQHRLQPWAYQIFWMLIAMACCRAAVAMRMMRILVVSIYLFSGISKLDYQFVYTIGRDFLGGLVGMAGQSIEGWPETLLVAATLSFPIGELAIAVALVFARTRGAAVLAAIAMHLTLFVLLGPLGLNHQPGVLIWNLVSATLVGLLFWKVGNGEGVNARNTAEDEKVLRAEPRGHFQPLAVVMLAAVSAAPLLEPFGFYDHWLAWGLYAPHNSRVRLLIDERSIDQLPASLQQHAVPIAAGSSTRQVNLDRWSIDCLSVPIYPQARFQAGVALAVLQQSQLTNGFRLELQSASNRRDGQRTIQEIGNQDQLKLQLSRFRFNGLPRSKR</sequence>
<dbReference type="EMBL" id="CP036318">
    <property type="protein sequence ID" value="QDV56318.1"/>
    <property type="molecule type" value="Genomic_DNA"/>
</dbReference>
<keyword evidence="1" id="KW-0472">Membrane</keyword>
<dbReference type="Proteomes" id="UP000316770">
    <property type="component" value="Chromosome"/>
</dbReference>
<proteinExistence type="predicted"/>
<keyword evidence="1" id="KW-0812">Transmembrane</keyword>
<accession>A0A518ITB0</accession>
<name>A0A518ITB0_9BACT</name>
<feature type="transmembrane region" description="Helical" evidence="1">
    <location>
        <begin position="74"/>
        <end position="92"/>
    </location>
</feature>
<feature type="transmembrane region" description="Helical" evidence="1">
    <location>
        <begin position="98"/>
        <end position="116"/>
    </location>
</feature>
<gene>
    <name evidence="2" type="ORF">Mal33_23000</name>
</gene>
<dbReference type="AlphaFoldDB" id="A0A518ITB0"/>
<reference evidence="2 3" key="1">
    <citation type="submission" date="2019-02" db="EMBL/GenBank/DDBJ databases">
        <title>Deep-cultivation of Planctomycetes and their phenomic and genomic characterization uncovers novel biology.</title>
        <authorList>
            <person name="Wiegand S."/>
            <person name="Jogler M."/>
            <person name="Boedeker C."/>
            <person name="Pinto D."/>
            <person name="Vollmers J."/>
            <person name="Rivas-Marin E."/>
            <person name="Kohn T."/>
            <person name="Peeters S.H."/>
            <person name="Heuer A."/>
            <person name="Rast P."/>
            <person name="Oberbeckmann S."/>
            <person name="Bunk B."/>
            <person name="Jeske O."/>
            <person name="Meyerdierks A."/>
            <person name="Storesund J.E."/>
            <person name="Kallscheuer N."/>
            <person name="Luecker S."/>
            <person name="Lage O.M."/>
            <person name="Pohl T."/>
            <person name="Merkel B.J."/>
            <person name="Hornburger P."/>
            <person name="Mueller R.-W."/>
            <person name="Bruemmer F."/>
            <person name="Labrenz M."/>
            <person name="Spormann A.M."/>
            <person name="Op den Camp H."/>
            <person name="Overmann J."/>
            <person name="Amann R."/>
            <person name="Jetten M.S.M."/>
            <person name="Mascher T."/>
            <person name="Medema M.H."/>
            <person name="Devos D.P."/>
            <person name="Kaster A.-K."/>
            <person name="Ovreas L."/>
            <person name="Rohde M."/>
            <person name="Galperin M.Y."/>
            <person name="Jogler C."/>
        </authorList>
    </citation>
    <scope>NUCLEOTIDE SEQUENCE [LARGE SCALE GENOMIC DNA]</scope>
    <source>
        <strain evidence="2 3">Mal33</strain>
    </source>
</reference>
<keyword evidence="1" id="KW-1133">Transmembrane helix</keyword>
<evidence type="ECO:0000313" key="2">
    <source>
        <dbReference type="EMBL" id="QDV56318.1"/>
    </source>
</evidence>
<feature type="transmembrane region" description="Helical" evidence="1">
    <location>
        <begin position="48"/>
        <end position="67"/>
    </location>
</feature>
<feature type="transmembrane region" description="Helical" evidence="1">
    <location>
        <begin position="168"/>
        <end position="189"/>
    </location>
</feature>
<feature type="transmembrane region" description="Helical" evidence="1">
    <location>
        <begin position="196"/>
        <end position="216"/>
    </location>
</feature>
<keyword evidence="3" id="KW-1185">Reference proteome</keyword>
<feature type="transmembrane region" description="Helical" evidence="1">
    <location>
        <begin position="7"/>
        <end position="28"/>
    </location>
</feature>